<keyword evidence="1" id="KW-0378">Hydrolase</keyword>
<dbReference type="Pfam" id="PF04299">
    <property type="entry name" value="FMN_bind_2"/>
    <property type="match status" value="1"/>
</dbReference>
<gene>
    <name evidence="1" type="primary">PAI2</name>
    <name evidence="1" type="ORF">BN7_2770</name>
</gene>
<dbReference type="PIRSF" id="PIRSF010372">
    <property type="entry name" value="PaiB"/>
    <property type="match status" value="1"/>
</dbReference>
<dbReference type="PANTHER" id="PTHR35802:SF1">
    <property type="entry name" value="PROTEASE SYNTHASE AND SPORULATION PROTEIN PAI 2"/>
    <property type="match status" value="1"/>
</dbReference>
<protein>
    <submittedName>
        <fullName evidence="1">Protease synthase and sporulation protein</fullName>
    </submittedName>
</protein>
<dbReference type="PANTHER" id="PTHR35802">
    <property type="entry name" value="PROTEASE SYNTHASE AND SPORULATION PROTEIN PAI 2"/>
    <property type="match status" value="1"/>
</dbReference>
<evidence type="ECO:0000313" key="2">
    <source>
        <dbReference type="Proteomes" id="UP000009328"/>
    </source>
</evidence>
<sequence length="227" mass="26057">MYIPNQFKVDDEDKQLQLIKEFPLAALIFVEKSFFGTPNYSISHIPFFLTKNYNGQNVLKAHLARGNELVPLLQNANHNCLVSFRSTDSYISPSWYPTKEKTHKFVPTWDFGAVNAYGIPQIIEDKEWLLQLLNEITDQEEGKRPEGSEFKPKWKVDQAPENYLDTMIKNIVGLEIVIDELEGKFKFNQNKAPIDTKGVIDAHINEVGGSKGEYMAKLTTQEYPKEL</sequence>
<keyword evidence="2" id="KW-1185">Reference proteome</keyword>
<organism evidence="1 2">
    <name type="scientific">Wickerhamomyces ciferrii (strain ATCC 14091 / BCRC 22168 / CBS 111 / JCM 3599 / NBRC 0793 / NRRL Y-1031 F-60-10)</name>
    <name type="common">Yeast</name>
    <name type="synonym">Pichia ciferrii</name>
    <dbReference type="NCBI Taxonomy" id="1206466"/>
    <lineage>
        <taxon>Eukaryota</taxon>
        <taxon>Fungi</taxon>
        <taxon>Dikarya</taxon>
        <taxon>Ascomycota</taxon>
        <taxon>Saccharomycotina</taxon>
        <taxon>Saccharomycetes</taxon>
        <taxon>Phaffomycetales</taxon>
        <taxon>Wickerhamomycetaceae</taxon>
        <taxon>Wickerhamomyces</taxon>
    </lineage>
</organism>
<dbReference type="Proteomes" id="UP000009328">
    <property type="component" value="Unassembled WGS sequence"/>
</dbReference>
<keyword evidence="1" id="KW-0645">Protease</keyword>
<dbReference type="GO" id="GO:0006508">
    <property type="term" value="P:proteolysis"/>
    <property type="evidence" value="ECO:0007669"/>
    <property type="project" value="UniProtKB-KW"/>
</dbReference>
<proteinExistence type="predicted"/>
<dbReference type="InParanoid" id="K0KPW9"/>
<dbReference type="eggNOG" id="ENOG502RCZR">
    <property type="taxonomic scope" value="Eukaryota"/>
</dbReference>
<dbReference type="Gene3D" id="2.30.110.10">
    <property type="entry name" value="Electron Transport, Fmn-binding Protein, Chain A"/>
    <property type="match status" value="1"/>
</dbReference>
<dbReference type="HOGENOM" id="CLU_065853_0_1_1"/>
<dbReference type="FunCoup" id="K0KPW9">
    <property type="interactions" value="25"/>
</dbReference>
<dbReference type="SUPFAM" id="SSF50475">
    <property type="entry name" value="FMN-binding split barrel"/>
    <property type="match status" value="1"/>
</dbReference>
<evidence type="ECO:0000313" key="1">
    <source>
        <dbReference type="EMBL" id="CCH43223.1"/>
    </source>
</evidence>
<reference evidence="1 2" key="1">
    <citation type="journal article" date="2012" name="Eukaryot. Cell">
        <title>Draft genome sequence of Wickerhamomyces ciferrii NRRL Y-1031 F-60-10.</title>
        <authorList>
            <person name="Schneider J."/>
            <person name="Andrea H."/>
            <person name="Blom J."/>
            <person name="Jaenicke S."/>
            <person name="Ruckert C."/>
            <person name="Schorsch C."/>
            <person name="Szczepanowski R."/>
            <person name="Farwick M."/>
            <person name="Goesmann A."/>
            <person name="Puhler A."/>
            <person name="Schaffer S."/>
            <person name="Tauch A."/>
            <person name="Kohler T."/>
            <person name="Brinkrolf K."/>
        </authorList>
    </citation>
    <scope>NUCLEOTIDE SEQUENCE [LARGE SCALE GENOMIC DNA]</scope>
    <source>
        <strain evidence="2">ATCC 14091 / BCRC 22168 / CBS 111 / JCM 3599 / NBRC 0793 / NRRL Y-1031 F-60-10</strain>
    </source>
</reference>
<dbReference type="AlphaFoldDB" id="K0KPW9"/>
<name>K0KPW9_WICCF</name>
<dbReference type="InterPro" id="IPR012349">
    <property type="entry name" value="Split_barrel_FMN-bd"/>
</dbReference>
<accession>K0KPW9</accession>
<dbReference type="InterPro" id="IPR007396">
    <property type="entry name" value="TR_PAI2-type"/>
</dbReference>
<dbReference type="EMBL" id="CAIF01000071">
    <property type="protein sequence ID" value="CCH43223.1"/>
    <property type="molecule type" value="Genomic_DNA"/>
</dbReference>
<dbReference type="GO" id="GO:0008233">
    <property type="term" value="F:peptidase activity"/>
    <property type="evidence" value="ECO:0007669"/>
    <property type="project" value="UniProtKB-KW"/>
</dbReference>
<comment type="caution">
    <text evidence="1">The sequence shown here is derived from an EMBL/GenBank/DDBJ whole genome shotgun (WGS) entry which is preliminary data.</text>
</comment>